<keyword evidence="17" id="KW-1185">Reference proteome</keyword>
<evidence type="ECO:0000313" key="17">
    <source>
        <dbReference type="Proteomes" id="UP000732399"/>
    </source>
</evidence>
<dbReference type="Proteomes" id="UP000732399">
    <property type="component" value="Unassembled WGS sequence"/>
</dbReference>
<keyword evidence="6" id="KW-0408">Iron</keyword>
<dbReference type="InterPro" id="IPR000531">
    <property type="entry name" value="Beta-barrel_TonB"/>
</dbReference>
<evidence type="ECO:0000256" key="7">
    <source>
        <dbReference type="ARBA" id="ARBA00023065"/>
    </source>
</evidence>
<feature type="domain" description="TonB-dependent receptor plug" evidence="15">
    <location>
        <begin position="62"/>
        <end position="171"/>
    </location>
</feature>
<protein>
    <submittedName>
        <fullName evidence="16">TonB-dependent receptor</fullName>
    </submittedName>
</protein>
<keyword evidence="5 11" id="KW-0812">Transmembrane</keyword>
<proteinExistence type="inferred from homology"/>
<evidence type="ECO:0000256" key="3">
    <source>
        <dbReference type="ARBA" id="ARBA00022452"/>
    </source>
</evidence>
<dbReference type="RefSeq" id="WP_168135238.1">
    <property type="nucleotide sequence ID" value="NZ_JAAVJH010000009.1"/>
</dbReference>
<evidence type="ECO:0000256" key="4">
    <source>
        <dbReference type="ARBA" id="ARBA00022496"/>
    </source>
</evidence>
<evidence type="ECO:0000259" key="15">
    <source>
        <dbReference type="Pfam" id="PF07715"/>
    </source>
</evidence>
<evidence type="ECO:0000313" key="16">
    <source>
        <dbReference type="EMBL" id="NJR79681.1"/>
    </source>
</evidence>
<dbReference type="EMBL" id="JAAVJH010000009">
    <property type="protein sequence ID" value="NJR79681.1"/>
    <property type="molecule type" value="Genomic_DNA"/>
</dbReference>
<accession>A0ABX1CQZ2</accession>
<feature type="domain" description="TonB-dependent receptor-like beta-barrel" evidence="14">
    <location>
        <begin position="273"/>
        <end position="708"/>
    </location>
</feature>
<dbReference type="Pfam" id="PF00593">
    <property type="entry name" value="TonB_dep_Rec_b-barrel"/>
    <property type="match status" value="1"/>
</dbReference>
<keyword evidence="13" id="KW-0732">Signal</keyword>
<dbReference type="PROSITE" id="PS52016">
    <property type="entry name" value="TONB_DEPENDENT_REC_3"/>
    <property type="match status" value="1"/>
</dbReference>
<reference evidence="16 17" key="1">
    <citation type="submission" date="2020-03" db="EMBL/GenBank/DDBJ databases">
        <authorList>
            <person name="Wang L."/>
            <person name="He N."/>
            <person name="Li Y."/>
            <person name="Fang Y."/>
            <person name="Zhang F."/>
        </authorList>
    </citation>
    <scope>NUCLEOTIDE SEQUENCE [LARGE SCALE GENOMIC DNA]</scope>
    <source>
        <strain evidence="16 17">36D10-4-7</strain>
    </source>
</reference>
<dbReference type="SUPFAM" id="SSF56935">
    <property type="entry name" value="Porins"/>
    <property type="match status" value="1"/>
</dbReference>
<feature type="signal peptide" evidence="13">
    <location>
        <begin position="1"/>
        <end position="25"/>
    </location>
</feature>
<evidence type="ECO:0000256" key="6">
    <source>
        <dbReference type="ARBA" id="ARBA00023004"/>
    </source>
</evidence>
<evidence type="ECO:0000256" key="10">
    <source>
        <dbReference type="ARBA" id="ARBA00023237"/>
    </source>
</evidence>
<gene>
    <name evidence="16" type="ORF">HBH26_13925</name>
</gene>
<sequence length="747" mass="80737">MARITRTWLHLGASLAAIAATPAMAQDAAATVGEPQATTPAETAAEEVGDVVVTARRREETLIDVPIAMSVVSGDTLVQTGAVDITALQDRTPNLTLQIARGSNSTLIAFSRGVGQQDPLWGFEPGIGLYIDDVYVARPQGAVLDIFDVSRVEVLRGPQGTLYGRNIIGGAIKYVTKRLGNEFAGQARASYGSYDQIDLVGQLTIPLTDTLSVGAAVAKYWRDGYGRNLTTGAEQYDKDVLAARVSAEWSPTDDIFVRVAGDRTLDRSNPRHGTRLLPNGTDPVYAPTRSVYDTRAGIGDRNRVVAQGLSLTGEFGLSDALTFKTISAYRDGSTNTVIDFDNTALPTLDVPAEYDDWQFTQEVQLLVEADRVQGVLGLYYLDAKASGAFDTVVGLLNTTTLTSGEVRTKSYAAFGDVSFDVTDKLKLSGGLRYTKDDKRGTVFRRNYTGIRSPLFGNAAAVPGLIRTDYTNDRSFDQFTPRVSISFEPRDDLNLYASWGKGFKSGGFDMRGDAVFTPTTVNGYEPEKISSYELGMKGAFLDRTLFVNLAGYYSRYTDQQVTVQVPNVAGGIASFVDNAGKADIYGLELETRIVPSRDFSAQLSFGYTNADYKEFLTVIGGGTTPVDVADQRVFQNTPKFTVNASVTASTDFAGGTLSVTPDVALRSDVTLFEIPTPALDQDGYVLANASVNWLSPDGRYRVGMALRNLTDARYRVGGYNFPGALFGNSIIGYYGPPRTATATVEVRF</sequence>
<dbReference type="PANTHER" id="PTHR32552:SF81">
    <property type="entry name" value="TONB-DEPENDENT OUTER MEMBRANE RECEPTOR"/>
    <property type="match status" value="1"/>
</dbReference>
<dbReference type="Gene3D" id="2.40.170.20">
    <property type="entry name" value="TonB-dependent receptor, beta-barrel domain"/>
    <property type="match status" value="1"/>
</dbReference>
<dbReference type="InterPro" id="IPR012910">
    <property type="entry name" value="Plug_dom"/>
</dbReference>
<dbReference type="PANTHER" id="PTHR32552">
    <property type="entry name" value="FERRICHROME IRON RECEPTOR-RELATED"/>
    <property type="match status" value="1"/>
</dbReference>
<evidence type="ECO:0000256" key="9">
    <source>
        <dbReference type="ARBA" id="ARBA00023136"/>
    </source>
</evidence>
<name>A0ABX1CQZ2_9SPHN</name>
<comment type="similarity">
    <text evidence="11 12">Belongs to the TonB-dependent receptor family.</text>
</comment>
<evidence type="ECO:0000256" key="8">
    <source>
        <dbReference type="ARBA" id="ARBA00023077"/>
    </source>
</evidence>
<keyword evidence="16" id="KW-0675">Receptor</keyword>
<organism evidence="16 17">
    <name type="scientific">Sphingomonas corticis</name>
    <dbReference type="NCBI Taxonomy" id="2722791"/>
    <lineage>
        <taxon>Bacteria</taxon>
        <taxon>Pseudomonadati</taxon>
        <taxon>Pseudomonadota</taxon>
        <taxon>Alphaproteobacteria</taxon>
        <taxon>Sphingomonadales</taxon>
        <taxon>Sphingomonadaceae</taxon>
        <taxon>Sphingomonas</taxon>
    </lineage>
</organism>
<evidence type="ECO:0000256" key="13">
    <source>
        <dbReference type="SAM" id="SignalP"/>
    </source>
</evidence>
<keyword evidence="7" id="KW-0406">Ion transport</keyword>
<dbReference type="InterPro" id="IPR039426">
    <property type="entry name" value="TonB-dep_rcpt-like"/>
</dbReference>
<keyword evidence="9 11" id="KW-0472">Membrane</keyword>
<keyword evidence="10 11" id="KW-0998">Cell outer membrane</keyword>
<dbReference type="InterPro" id="IPR036942">
    <property type="entry name" value="Beta-barrel_TonB_sf"/>
</dbReference>
<evidence type="ECO:0000256" key="12">
    <source>
        <dbReference type="RuleBase" id="RU003357"/>
    </source>
</evidence>
<evidence type="ECO:0000259" key="14">
    <source>
        <dbReference type="Pfam" id="PF00593"/>
    </source>
</evidence>
<comment type="subcellular location">
    <subcellularLocation>
        <location evidence="1 11">Cell outer membrane</location>
        <topology evidence="1 11">Multi-pass membrane protein</topology>
    </subcellularLocation>
</comment>
<evidence type="ECO:0000256" key="5">
    <source>
        <dbReference type="ARBA" id="ARBA00022692"/>
    </source>
</evidence>
<evidence type="ECO:0000256" key="2">
    <source>
        <dbReference type="ARBA" id="ARBA00022448"/>
    </source>
</evidence>
<keyword evidence="3 11" id="KW-1134">Transmembrane beta strand</keyword>
<keyword evidence="2 11" id="KW-0813">Transport</keyword>
<feature type="chain" id="PRO_5045067263" evidence="13">
    <location>
        <begin position="26"/>
        <end position="747"/>
    </location>
</feature>
<evidence type="ECO:0000256" key="11">
    <source>
        <dbReference type="PROSITE-ProRule" id="PRU01360"/>
    </source>
</evidence>
<dbReference type="CDD" id="cd01347">
    <property type="entry name" value="ligand_gated_channel"/>
    <property type="match status" value="1"/>
</dbReference>
<comment type="caution">
    <text evidence="16">The sequence shown here is derived from an EMBL/GenBank/DDBJ whole genome shotgun (WGS) entry which is preliminary data.</text>
</comment>
<dbReference type="Pfam" id="PF07715">
    <property type="entry name" value="Plug"/>
    <property type="match status" value="1"/>
</dbReference>
<evidence type="ECO:0000256" key="1">
    <source>
        <dbReference type="ARBA" id="ARBA00004571"/>
    </source>
</evidence>
<keyword evidence="8 12" id="KW-0798">TonB box</keyword>
<keyword evidence="4" id="KW-0410">Iron transport</keyword>